<proteinExistence type="predicted"/>
<gene>
    <name evidence="1" type="ORF">L9F63_011238</name>
</gene>
<keyword evidence="2" id="KW-1185">Reference proteome</keyword>
<dbReference type="Proteomes" id="UP001233999">
    <property type="component" value="Unassembled WGS sequence"/>
</dbReference>
<comment type="caution">
    <text evidence="1">The sequence shown here is derived from an EMBL/GenBank/DDBJ whole genome shotgun (WGS) entry which is preliminary data.</text>
</comment>
<reference evidence="1" key="2">
    <citation type="submission" date="2023-05" db="EMBL/GenBank/DDBJ databases">
        <authorList>
            <person name="Fouks B."/>
        </authorList>
    </citation>
    <scope>NUCLEOTIDE SEQUENCE</scope>
    <source>
        <strain evidence="1">Stay&amp;Tobe</strain>
        <tissue evidence="1">Testes</tissue>
    </source>
</reference>
<evidence type="ECO:0000313" key="2">
    <source>
        <dbReference type="Proteomes" id="UP001233999"/>
    </source>
</evidence>
<accession>A0AAD8AGX5</accession>
<name>A0AAD8AGX5_DIPPU</name>
<reference evidence="1" key="1">
    <citation type="journal article" date="2023" name="IScience">
        <title>Live-bearing cockroach genome reveals convergent evolutionary mechanisms linked to viviparity in insects and beyond.</title>
        <authorList>
            <person name="Fouks B."/>
            <person name="Harrison M.C."/>
            <person name="Mikhailova A.A."/>
            <person name="Marchal E."/>
            <person name="English S."/>
            <person name="Carruthers M."/>
            <person name="Jennings E.C."/>
            <person name="Chiamaka E.L."/>
            <person name="Frigard R.A."/>
            <person name="Pippel M."/>
            <person name="Attardo G.M."/>
            <person name="Benoit J.B."/>
            <person name="Bornberg-Bauer E."/>
            <person name="Tobe S.S."/>
        </authorList>
    </citation>
    <scope>NUCLEOTIDE SEQUENCE</scope>
    <source>
        <strain evidence="1">Stay&amp;Tobe</strain>
    </source>
</reference>
<protein>
    <submittedName>
        <fullName evidence="1">Uncharacterized protein</fullName>
    </submittedName>
</protein>
<feature type="non-terminal residue" evidence="1">
    <location>
        <position position="1"/>
    </location>
</feature>
<organism evidence="1 2">
    <name type="scientific">Diploptera punctata</name>
    <name type="common">Pacific beetle cockroach</name>
    <dbReference type="NCBI Taxonomy" id="6984"/>
    <lineage>
        <taxon>Eukaryota</taxon>
        <taxon>Metazoa</taxon>
        <taxon>Ecdysozoa</taxon>
        <taxon>Arthropoda</taxon>
        <taxon>Hexapoda</taxon>
        <taxon>Insecta</taxon>
        <taxon>Pterygota</taxon>
        <taxon>Neoptera</taxon>
        <taxon>Polyneoptera</taxon>
        <taxon>Dictyoptera</taxon>
        <taxon>Blattodea</taxon>
        <taxon>Blaberoidea</taxon>
        <taxon>Blaberidae</taxon>
        <taxon>Diplopterinae</taxon>
        <taxon>Diploptera</taxon>
    </lineage>
</organism>
<evidence type="ECO:0000313" key="1">
    <source>
        <dbReference type="EMBL" id="KAJ9597902.1"/>
    </source>
</evidence>
<sequence length="55" mass="6459">SKKNVYFFQRISERNISILNVRSIALIRKIKSYEKSVTPPRFLNTITTLTCLNNK</sequence>
<dbReference type="EMBL" id="JASPKZ010001578">
    <property type="protein sequence ID" value="KAJ9597902.1"/>
    <property type="molecule type" value="Genomic_DNA"/>
</dbReference>
<dbReference type="AlphaFoldDB" id="A0AAD8AGX5"/>